<dbReference type="Pfam" id="PF00814">
    <property type="entry name" value="TsaD"/>
    <property type="match status" value="1"/>
</dbReference>
<dbReference type="InterPro" id="IPR000905">
    <property type="entry name" value="Gcp-like_dom"/>
</dbReference>
<dbReference type="Gene3D" id="3.30.420.40">
    <property type="match status" value="1"/>
</dbReference>
<reference evidence="2 3" key="1">
    <citation type="submission" date="2016-10" db="EMBL/GenBank/DDBJ databases">
        <authorList>
            <person name="Cai Z."/>
        </authorList>
    </citation>
    <scope>NUCLEOTIDE SEQUENCE [LARGE SCALE GENOMIC DNA]</scope>
</reference>
<keyword evidence="3" id="KW-1185">Reference proteome</keyword>
<dbReference type="STRING" id="3088.A0A383V7Q1"/>
<accession>A0A383V7Q1</accession>
<dbReference type="GO" id="GO:0005739">
    <property type="term" value="C:mitochondrion"/>
    <property type="evidence" value="ECO:0007669"/>
    <property type="project" value="TreeGrafter"/>
</dbReference>
<evidence type="ECO:0000313" key="3">
    <source>
        <dbReference type="Proteomes" id="UP000256970"/>
    </source>
</evidence>
<dbReference type="InterPro" id="IPR043129">
    <property type="entry name" value="ATPase_NBD"/>
</dbReference>
<dbReference type="PANTHER" id="PTHR11735">
    <property type="entry name" value="TRNA N6-ADENOSINE THREONYLCARBAMOYLTRANSFERASE"/>
    <property type="match status" value="1"/>
</dbReference>
<dbReference type="EMBL" id="FNXT01000159">
    <property type="protein sequence ID" value="SZX61618.1"/>
    <property type="molecule type" value="Genomic_DNA"/>
</dbReference>
<organism evidence="2 3">
    <name type="scientific">Tetradesmus obliquus</name>
    <name type="common">Green alga</name>
    <name type="synonym">Acutodesmus obliquus</name>
    <dbReference type="NCBI Taxonomy" id="3088"/>
    <lineage>
        <taxon>Eukaryota</taxon>
        <taxon>Viridiplantae</taxon>
        <taxon>Chlorophyta</taxon>
        <taxon>core chlorophytes</taxon>
        <taxon>Chlorophyceae</taxon>
        <taxon>CS clade</taxon>
        <taxon>Sphaeropleales</taxon>
        <taxon>Scenedesmaceae</taxon>
        <taxon>Tetradesmus</taxon>
    </lineage>
</organism>
<dbReference type="AlphaFoldDB" id="A0A383V7Q1"/>
<dbReference type="PANTHER" id="PTHR11735:SF6">
    <property type="entry name" value="TRNA N6-ADENOSINE THREONYLCARBAMOYLTRANSFERASE, MITOCHONDRIAL"/>
    <property type="match status" value="1"/>
</dbReference>
<evidence type="ECO:0000259" key="1">
    <source>
        <dbReference type="Pfam" id="PF00814"/>
    </source>
</evidence>
<name>A0A383V7Q1_TETOB</name>
<feature type="domain" description="Gcp-like" evidence="1">
    <location>
        <begin position="6"/>
        <end position="154"/>
    </location>
</feature>
<dbReference type="SUPFAM" id="SSF53067">
    <property type="entry name" value="Actin-like ATPase domain"/>
    <property type="match status" value="1"/>
</dbReference>
<evidence type="ECO:0000313" key="2">
    <source>
        <dbReference type="EMBL" id="SZX61618.1"/>
    </source>
</evidence>
<protein>
    <recommendedName>
        <fullName evidence="1">Gcp-like domain-containing protein</fullName>
    </recommendedName>
</protein>
<dbReference type="Proteomes" id="UP000256970">
    <property type="component" value="Unassembled WGS sequence"/>
</dbReference>
<proteinExistence type="predicted"/>
<sequence length="258" mass="26762">MKKYGNCDFSYAGLKTSVRLCIEKNLGSAEGAGKRATVDLQQQAAAAAAAAADSAASSSSSAAADDQQQQQQMKADIAASFQKVAVQHLVMRLKRAITWAREECPELQHLVVAGGVASNQYVRQQVAQVAEASGMQLVVPPARWCTDNGVMVGWAGVERYRLGLVQPPAPQLPADGSPEWVELRPRWPLTSNKHAKSMPPVLSMKKPDKSVVSLTDLTQQELAARSAAAAAAAAAAAESSSEAAAIAAAAAGGVGVGS</sequence>
<gene>
    <name evidence="2" type="ORF">BQ4739_LOCUS2123</name>
</gene>